<sequence>MKRVIDILLAMLAIIIFSPLLILITLIIKLESPGPVIFKQRRIGSGGNPFWIYKFRTMRIDTPELPTHLLKSPDRYITRIGRLLRKSSLDELPQLLNILIGNMSIVGPRPALHNQHDLIVLRDRLGVSRLTPGLTGWAQINGRDDITDEQKAELDHYYLKHHSLFFDLKIMGLTMISVVLSKGVKD</sequence>
<evidence type="ECO:0000259" key="3">
    <source>
        <dbReference type="Pfam" id="PF02397"/>
    </source>
</evidence>
<keyword evidence="2" id="KW-0472">Membrane</keyword>
<proteinExistence type="inferred from homology"/>
<comment type="similarity">
    <text evidence="1">Belongs to the bacterial sugar transferase family.</text>
</comment>
<dbReference type="Proteomes" id="UP001595755">
    <property type="component" value="Unassembled WGS sequence"/>
</dbReference>
<evidence type="ECO:0000256" key="1">
    <source>
        <dbReference type="ARBA" id="ARBA00006464"/>
    </source>
</evidence>
<dbReference type="PANTHER" id="PTHR30576">
    <property type="entry name" value="COLANIC BIOSYNTHESIS UDP-GLUCOSE LIPID CARRIER TRANSFERASE"/>
    <property type="match status" value="1"/>
</dbReference>
<keyword evidence="2" id="KW-0812">Transmembrane</keyword>
<feature type="transmembrane region" description="Helical" evidence="2">
    <location>
        <begin position="7"/>
        <end position="28"/>
    </location>
</feature>
<keyword evidence="5" id="KW-1185">Reference proteome</keyword>
<dbReference type="GO" id="GO:0016740">
    <property type="term" value="F:transferase activity"/>
    <property type="evidence" value="ECO:0007669"/>
    <property type="project" value="UniProtKB-KW"/>
</dbReference>
<dbReference type="PANTHER" id="PTHR30576:SF10">
    <property type="entry name" value="SLL5057 PROTEIN"/>
    <property type="match status" value="1"/>
</dbReference>
<evidence type="ECO:0000313" key="4">
    <source>
        <dbReference type="EMBL" id="MFC4303463.1"/>
    </source>
</evidence>
<dbReference type="EMBL" id="JBHSED010000013">
    <property type="protein sequence ID" value="MFC4303463.1"/>
    <property type="molecule type" value="Genomic_DNA"/>
</dbReference>
<keyword evidence="2" id="KW-1133">Transmembrane helix</keyword>
<gene>
    <name evidence="4" type="ORF">ACFO1S_08360</name>
</gene>
<protein>
    <submittedName>
        <fullName evidence="4">Sugar transferase</fullName>
    </submittedName>
</protein>
<keyword evidence="4" id="KW-0808">Transferase</keyword>
<feature type="domain" description="Bacterial sugar transferase" evidence="3">
    <location>
        <begin position="2"/>
        <end position="179"/>
    </location>
</feature>
<comment type="caution">
    <text evidence="4">The sequence shown here is derived from an EMBL/GenBank/DDBJ whole genome shotgun (WGS) entry which is preliminary data.</text>
</comment>
<name>A0ABV8S7E0_9BACL</name>
<evidence type="ECO:0000256" key="2">
    <source>
        <dbReference type="SAM" id="Phobius"/>
    </source>
</evidence>
<accession>A0ABV8S7E0</accession>
<organism evidence="4 5">
    <name type="scientific">Cohnella boryungensis</name>
    <dbReference type="NCBI Taxonomy" id="768479"/>
    <lineage>
        <taxon>Bacteria</taxon>
        <taxon>Bacillati</taxon>
        <taxon>Bacillota</taxon>
        <taxon>Bacilli</taxon>
        <taxon>Bacillales</taxon>
        <taxon>Paenibacillaceae</taxon>
        <taxon>Cohnella</taxon>
    </lineage>
</organism>
<evidence type="ECO:0000313" key="5">
    <source>
        <dbReference type="Proteomes" id="UP001595755"/>
    </source>
</evidence>
<dbReference type="InterPro" id="IPR003362">
    <property type="entry name" value="Bact_transf"/>
</dbReference>
<dbReference type="Pfam" id="PF02397">
    <property type="entry name" value="Bac_transf"/>
    <property type="match status" value="1"/>
</dbReference>
<dbReference type="RefSeq" id="WP_204602817.1">
    <property type="nucleotide sequence ID" value="NZ_JBHSED010000013.1"/>
</dbReference>
<reference evidence="5" key="1">
    <citation type="journal article" date="2019" name="Int. J. Syst. Evol. Microbiol.">
        <title>The Global Catalogue of Microorganisms (GCM) 10K type strain sequencing project: providing services to taxonomists for standard genome sequencing and annotation.</title>
        <authorList>
            <consortium name="The Broad Institute Genomics Platform"/>
            <consortium name="The Broad Institute Genome Sequencing Center for Infectious Disease"/>
            <person name="Wu L."/>
            <person name="Ma J."/>
        </authorList>
    </citation>
    <scope>NUCLEOTIDE SEQUENCE [LARGE SCALE GENOMIC DNA]</scope>
    <source>
        <strain evidence="5">CGMCC 4.1641</strain>
    </source>
</reference>